<comment type="catalytic activity">
    <reaction evidence="10">
        <text>DNA(n) + a 2'-deoxyribonucleoside 5'-triphosphate = DNA(n+1) + diphosphate</text>
        <dbReference type="Rhea" id="RHEA:22508"/>
        <dbReference type="Rhea" id="RHEA-COMP:17339"/>
        <dbReference type="Rhea" id="RHEA-COMP:17340"/>
        <dbReference type="ChEBI" id="CHEBI:33019"/>
        <dbReference type="ChEBI" id="CHEBI:61560"/>
        <dbReference type="ChEBI" id="CHEBI:173112"/>
        <dbReference type="EC" id="2.7.7.7"/>
    </reaction>
</comment>
<evidence type="ECO:0000256" key="7">
    <source>
        <dbReference type="ARBA" id="ARBA00022705"/>
    </source>
</evidence>
<dbReference type="GO" id="GO:0006260">
    <property type="term" value="P:DNA replication"/>
    <property type="evidence" value="ECO:0007669"/>
    <property type="project" value="UniProtKB-KW"/>
</dbReference>
<dbReference type="InterPro" id="IPR016195">
    <property type="entry name" value="Pol/histidinol_Pase-like"/>
</dbReference>
<accession>A0A2I0QY70</accession>
<dbReference type="Pfam" id="PF17657">
    <property type="entry name" value="DNA_pol3_finger"/>
    <property type="match status" value="1"/>
</dbReference>
<evidence type="ECO:0000313" key="13">
    <source>
        <dbReference type="Proteomes" id="UP000243524"/>
    </source>
</evidence>
<comment type="subcellular location">
    <subcellularLocation>
        <location evidence="1">Cytoplasm</location>
    </subcellularLocation>
</comment>
<dbReference type="GO" id="GO:0003676">
    <property type="term" value="F:nucleic acid binding"/>
    <property type="evidence" value="ECO:0007669"/>
    <property type="project" value="InterPro"/>
</dbReference>
<keyword evidence="13" id="KW-1185">Reference proteome</keyword>
<organism evidence="12 13">
    <name type="scientific">Halalkalibacillus sediminis</name>
    <dbReference type="NCBI Taxonomy" id="2018042"/>
    <lineage>
        <taxon>Bacteria</taxon>
        <taxon>Bacillati</taxon>
        <taxon>Bacillota</taxon>
        <taxon>Bacilli</taxon>
        <taxon>Bacillales</taxon>
        <taxon>Bacillaceae</taxon>
        <taxon>Halalkalibacillus</taxon>
    </lineage>
</organism>
<dbReference type="AlphaFoldDB" id="A0A2I0QY70"/>
<dbReference type="InterPro" id="IPR004805">
    <property type="entry name" value="DnaE2/DnaE/PolC"/>
</dbReference>
<protein>
    <recommendedName>
        <fullName evidence="4">DNA polymerase III subunit alpha</fullName>
        <ecNumber evidence="3">2.7.7.7</ecNumber>
    </recommendedName>
</protein>
<dbReference type="Proteomes" id="UP000243524">
    <property type="component" value="Unassembled WGS sequence"/>
</dbReference>
<dbReference type="Pfam" id="PF01336">
    <property type="entry name" value="tRNA_anti-codon"/>
    <property type="match status" value="1"/>
</dbReference>
<dbReference type="GO" id="GO:0005737">
    <property type="term" value="C:cytoplasm"/>
    <property type="evidence" value="ECO:0007669"/>
    <property type="project" value="UniProtKB-SubCell"/>
</dbReference>
<keyword evidence="7" id="KW-0235">DNA replication</keyword>
<evidence type="ECO:0000256" key="2">
    <source>
        <dbReference type="ARBA" id="ARBA00009496"/>
    </source>
</evidence>
<dbReference type="InterPro" id="IPR004013">
    <property type="entry name" value="PHP_dom"/>
</dbReference>
<dbReference type="NCBIfam" id="NF004226">
    <property type="entry name" value="PRK05673.1"/>
    <property type="match status" value="1"/>
</dbReference>
<dbReference type="Pfam" id="PF02811">
    <property type="entry name" value="PHP"/>
    <property type="match status" value="1"/>
</dbReference>
<dbReference type="CDD" id="cd04485">
    <property type="entry name" value="DnaE_OBF"/>
    <property type="match status" value="1"/>
</dbReference>
<evidence type="ECO:0000259" key="11">
    <source>
        <dbReference type="SMART" id="SM00481"/>
    </source>
</evidence>
<dbReference type="SUPFAM" id="SSF160975">
    <property type="entry name" value="AF1531-like"/>
    <property type="match status" value="1"/>
</dbReference>
<dbReference type="Pfam" id="PF07733">
    <property type="entry name" value="DNA_pol3_alpha"/>
    <property type="match status" value="1"/>
</dbReference>
<dbReference type="EMBL" id="PJNH01000001">
    <property type="protein sequence ID" value="PKR79275.1"/>
    <property type="molecule type" value="Genomic_DNA"/>
</dbReference>
<sequence>MNVGYVHLQVHSSYTLLESTIDIDSYVEKAAEEGLNEIALTDHENLHGAYQFYKKCIAKHIKPIIGMTIDFFVEDEKRPCRMTLLAKNWIGYQGLVQLSNSVQVNNKQLRLEDFKAFRHDVLPILNIYDTFLEEMLFLQQEEVPYSVFEQMDSVFEQWYINVEPLRINSTQTNEWLNGLTQNRRDQLVVTCDVRYLKEDHKSAYEAMLAMKKTSTVEAVATETNSATHLLSVDELNNRIDGDWFNECERSAMLANQCQIEFPRQWFSLPTFEQQKYDSSDEQLEALCNKQIDHKYKNNHAEAKQRLEYELSVIQNMKFSDYFLIVWDIIRYAKQQKIMVGPGRGSAAGSIVAYLLDIIEVDPLKHELLFERFLNPERTSMPDIDIDFADYRRDEIIRYVNEKYDAGRAAQIITFGTFQARSTIRELSKVFQIDSDTVNQLLKFLPQQVTSLKKVVKESEELKTYVKKSNQLIKLFQAAFVIEGLPRHHSTHAAGVVIGDKPMTDRVPMIQGQDGVLLTQFPMKDLESIGLLKMDFLGLRNLTLLERMMKQIGEREGIYINLKDIDQNDEKSFQLLRNSLTTGVFQLESNGMQRVLRLVQPNQFEDIVAVNALFRPGPMQFIETYAKRKNGREKVKYIHQSLEPILKDTYGVLVYQEQVMQVVSKMAGFSYGEADLLRRAISKKDLPAIQQMKRKFIDGAIQNDYQQETAQEIFDWIERFADYGFNKSHAVAYSMISYQLAYFKANFPAYFYAELMSSVMHDHEKLYRYIQEAKRQGIKILPPSVNESFGKFTVSNNQHIRFGLLAIKGFGRQSLDEIIKARKPKPFESIFDFCQRVSLSAVNQSTIETLVIAGAFDETNRNRAQVLASIMQAIEQGELFSDMDQQISWDRELFNIEVEYTDVEPFPILKELQMEQQVLGFTLSDHPLSHVRRALTRKGMQTIAQAFTVQIKKTIQMVSSIDSIKSIRTKRGEQMAFVTLQDETGDIDGVIFPDVHREIGRWIEEGLIVQVKGTIEERNDKRQLILKEVSNFSIEDLPKTNDQQIFIKLTEGNEKDGVAQLRDLSSQYPGGTKVVVYSPTQKKSYQLSESYDLELTSENLESLRDIFQDDHVVVKSIQK</sequence>
<dbReference type="Gene3D" id="3.20.20.140">
    <property type="entry name" value="Metal-dependent hydrolases"/>
    <property type="match status" value="1"/>
</dbReference>
<dbReference type="InterPro" id="IPR011708">
    <property type="entry name" value="DNA_pol3_alpha_NTPase_dom"/>
</dbReference>
<dbReference type="GO" id="GO:0003887">
    <property type="term" value="F:DNA-directed DNA polymerase activity"/>
    <property type="evidence" value="ECO:0007669"/>
    <property type="project" value="UniProtKB-KW"/>
</dbReference>
<evidence type="ECO:0000313" key="12">
    <source>
        <dbReference type="EMBL" id="PKR79275.1"/>
    </source>
</evidence>
<dbReference type="SMART" id="SM00481">
    <property type="entry name" value="POLIIIAc"/>
    <property type="match status" value="1"/>
</dbReference>
<feature type="domain" description="Polymerase/histidinol phosphatase N-terminal" evidence="11">
    <location>
        <begin position="6"/>
        <end position="73"/>
    </location>
</feature>
<dbReference type="CDD" id="cd07431">
    <property type="entry name" value="PHP_PolIIIA"/>
    <property type="match status" value="1"/>
</dbReference>
<evidence type="ECO:0000256" key="6">
    <source>
        <dbReference type="ARBA" id="ARBA00022695"/>
    </source>
</evidence>
<name>A0A2I0QY70_9BACI</name>
<dbReference type="InterPro" id="IPR041931">
    <property type="entry name" value="DNA_pol3_alpha_thumb_dom"/>
</dbReference>
<dbReference type="PANTHER" id="PTHR32294">
    <property type="entry name" value="DNA POLYMERASE III SUBUNIT ALPHA"/>
    <property type="match status" value="1"/>
</dbReference>
<dbReference type="Pfam" id="PF14579">
    <property type="entry name" value="HHH_6"/>
    <property type="match status" value="1"/>
</dbReference>
<proteinExistence type="inferred from homology"/>
<dbReference type="NCBIfam" id="TIGR00594">
    <property type="entry name" value="polc"/>
    <property type="match status" value="1"/>
</dbReference>
<comment type="function">
    <text evidence="9">DNA polymerase III is a complex, multichain enzyme responsible for most of the replicative synthesis in bacteria. This DNA polymerase also exhibits 3' to 5' exonuclease activity. The alpha chain is the DNA polymerase.</text>
</comment>
<dbReference type="InterPro" id="IPR012340">
    <property type="entry name" value="NA-bd_OB-fold"/>
</dbReference>
<dbReference type="SUPFAM" id="SSF89550">
    <property type="entry name" value="PHP domain-like"/>
    <property type="match status" value="1"/>
</dbReference>
<evidence type="ECO:0000256" key="5">
    <source>
        <dbReference type="ARBA" id="ARBA00022679"/>
    </source>
</evidence>
<dbReference type="EC" id="2.7.7.7" evidence="3"/>
<dbReference type="InterPro" id="IPR003141">
    <property type="entry name" value="Pol/His_phosphatase_N"/>
</dbReference>
<keyword evidence="5" id="KW-0808">Transferase</keyword>
<comment type="caution">
    <text evidence="12">The sequence shown here is derived from an EMBL/GenBank/DDBJ whole genome shotgun (WGS) entry which is preliminary data.</text>
</comment>
<dbReference type="Gene3D" id="1.10.10.1600">
    <property type="entry name" value="Bacterial DNA polymerase III alpha subunit, thumb domain"/>
    <property type="match status" value="1"/>
</dbReference>
<evidence type="ECO:0000256" key="10">
    <source>
        <dbReference type="ARBA" id="ARBA00049244"/>
    </source>
</evidence>
<evidence type="ECO:0000256" key="3">
    <source>
        <dbReference type="ARBA" id="ARBA00012417"/>
    </source>
</evidence>
<keyword evidence="6" id="KW-0548">Nucleotidyltransferase</keyword>
<dbReference type="InterPro" id="IPR040982">
    <property type="entry name" value="DNA_pol3_finger"/>
</dbReference>
<gene>
    <name evidence="12" type="ORF">CEY16_05915</name>
</gene>
<dbReference type="PANTHER" id="PTHR32294:SF0">
    <property type="entry name" value="DNA POLYMERASE III SUBUNIT ALPHA"/>
    <property type="match status" value="1"/>
</dbReference>
<evidence type="ECO:0000256" key="8">
    <source>
        <dbReference type="ARBA" id="ARBA00022932"/>
    </source>
</evidence>
<evidence type="ECO:0000256" key="9">
    <source>
        <dbReference type="ARBA" id="ARBA00025611"/>
    </source>
</evidence>
<keyword evidence="8" id="KW-0239">DNA-directed DNA polymerase</keyword>
<comment type="similarity">
    <text evidence="2">Belongs to the DNA polymerase type-C family. DnaE subfamily.</text>
</comment>
<dbReference type="GO" id="GO:0008408">
    <property type="term" value="F:3'-5' exonuclease activity"/>
    <property type="evidence" value="ECO:0007669"/>
    <property type="project" value="InterPro"/>
</dbReference>
<evidence type="ECO:0000256" key="1">
    <source>
        <dbReference type="ARBA" id="ARBA00004496"/>
    </source>
</evidence>
<dbReference type="Gene3D" id="2.40.50.140">
    <property type="entry name" value="Nucleic acid-binding proteins"/>
    <property type="match status" value="1"/>
</dbReference>
<evidence type="ECO:0000256" key="4">
    <source>
        <dbReference type="ARBA" id="ARBA00019114"/>
    </source>
</evidence>
<reference evidence="12 13" key="1">
    <citation type="submission" date="2017-06" db="EMBL/GenBank/DDBJ databases">
        <title>the draft geome sequence of Illustriluteabacillus marina B3227.</title>
        <authorList>
            <person name="He R.-H."/>
            <person name="Du Z.-J."/>
        </authorList>
    </citation>
    <scope>NUCLEOTIDE SEQUENCE [LARGE SCALE GENOMIC DNA]</scope>
    <source>
        <strain evidence="12 13">B3227</strain>
    </source>
</reference>
<dbReference type="InterPro" id="IPR029460">
    <property type="entry name" value="DNAPol_HHH"/>
</dbReference>
<dbReference type="InterPro" id="IPR004365">
    <property type="entry name" value="NA-bd_OB_tRNA"/>
</dbReference>
<dbReference type="Gene3D" id="1.10.150.870">
    <property type="match status" value="1"/>
</dbReference>